<gene>
    <name evidence="1" type="ORF">CBOVIS_LOCUS9547</name>
</gene>
<evidence type="ECO:0000313" key="1">
    <source>
        <dbReference type="EMBL" id="CAB3407651.1"/>
    </source>
</evidence>
<accession>A0A8S1F569</accession>
<dbReference type="EMBL" id="CADEPM010000006">
    <property type="protein sequence ID" value="CAB3407651.1"/>
    <property type="molecule type" value="Genomic_DNA"/>
</dbReference>
<evidence type="ECO:0000313" key="2">
    <source>
        <dbReference type="Proteomes" id="UP000494206"/>
    </source>
</evidence>
<reference evidence="1 2" key="1">
    <citation type="submission" date="2020-04" db="EMBL/GenBank/DDBJ databases">
        <authorList>
            <person name="Laetsch R D."/>
            <person name="Stevens L."/>
            <person name="Kumar S."/>
            <person name="Blaxter L. M."/>
        </authorList>
    </citation>
    <scope>NUCLEOTIDE SEQUENCE [LARGE SCALE GENOMIC DNA]</scope>
</reference>
<name>A0A8S1F569_9PELO</name>
<organism evidence="1 2">
    <name type="scientific">Caenorhabditis bovis</name>
    <dbReference type="NCBI Taxonomy" id="2654633"/>
    <lineage>
        <taxon>Eukaryota</taxon>
        <taxon>Metazoa</taxon>
        <taxon>Ecdysozoa</taxon>
        <taxon>Nematoda</taxon>
        <taxon>Chromadorea</taxon>
        <taxon>Rhabditida</taxon>
        <taxon>Rhabditina</taxon>
        <taxon>Rhabditomorpha</taxon>
        <taxon>Rhabditoidea</taxon>
        <taxon>Rhabditidae</taxon>
        <taxon>Peloderinae</taxon>
        <taxon>Caenorhabditis</taxon>
    </lineage>
</organism>
<comment type="caution">
    <text evidence="1">The sequence shown here is derived from an EMBL/GenBank/DDBJ whole genome shotgun (WGS) entry which is preliminary data.</text>
</comment>
<protein>
    <submittedName>
        <fullName evidence="1">Uncharacterized protein</fullName>
    </submittedName>
</protein>
<keyword evidence="2" id="KW-1185">Reference proteome</keyword>
<sequence>MDRCPSGTNSRAADVGFFFRDIQRDAKGICSFCCGHRSRWDRNVKYAYQHNESNEYCSRAHGDAVRNEKVSTVENEPKRWAWRDEAAASAKQKWAER</sequence>
<proteinExistence type="predicted"/>
<dbReference type="AlphaFoldDB" id="A0A8S1F569"/>
<dbReference type="Proteomes" id="UP000494206">
    <property type="component" value="Unassembled WGS sequence"/>
</dbReference>